<evidence type="ECO:0000313" key="2">
    <source>
        <dbReference type="Proteomes" id="UP001497416"/>
    </source>
</evidence>
<dbReference type="RefSeq" id="WP_348713038.1">
    <property type="nucleotide sequence ID" value="NZ_CAXIXY010000006.1"/>
</dbReference>
<accession>A0ABM9P4M1</accession>
<evidence type="ECO:0000313" key="1">
    <source>
        <dbReference type="EMBL" id="CAL2090920.1"/>
    </source>
</evidence>
<gene>
    <name evidence="1" type="ORF">T190607A01A_40110</name>
</gene>
<comment type="caution">
    <text evidence="1">The sequence shown here is derived from an EMBL/GenBank/DDBJ whole genome shotgun (WGS) entry which is preliminary data.</text>
</comment>
<organism evidence="1 2">
    <name type="scientific">Tenacibaculum platacis</name>
    <dbReference type="NCBI Taxonomy" id="3137852"/>
    <lineage>
        <taxon>Bacteria</taxon>
        <taxon>Pseudomonadati</taxon>
        <taxon>Bacteroidota</taxon>
        <taxon>Flavobacteriia</taxon>
        <taxon>Flavobacteriales</taxon>
        <taxon>Flavobacteriaceae</taxon>
        <taxon>Tenacibaculum</taxon>
    </lineage>
</organism>
<dbReference type="Proteomes" id="UP001497416">
    <property type="component" value="Unassembled WGS sequence"/>
</dbReference>
<name>A0ABM9P4M1_9FLAO</name>
<dbReference type="EMBL" id="CAXIXY010000006">
    <property type="protein sequence ID" value="CAL2090920.1"/>
    <property type="molecule type" value="Genomic_DNA"/>
</dbReference>
<sequence>MSKFRYILFFTLCYIISYSQSESPLEQSRNDIIQSMTDVFENTICDYYKIEIKNSHHAIKRFLADSGEDFRDYNKFKKIVTPKTAEKLNESLTELRDYIWITKKQRRKKSGRLGLEEFDEATLSQMTPRTIRYYKKMQSNDNDLVLNYFDKFSEKLMLESNNEDIIDLILTFREVPNDYPSIIALALKDLTEKDFKNSSVKTFIAFELYYSYLNLQLQDE</sequence>
<proteinExistence type="predicted"/>
<protein>
    <submittedName>
        <fullName evidence="1">Uncharacterized protein</fullName>
    </submittedName>
</protein>
<keyword evidence="2" id="KW-1185">Reference proteome</keyword>
<reference evidence="1 2" key="1">
    <citation type="submission" date="2024-05" db="EMBL/GenBank/DDBJ databases">
        <authorList>
            <person name="Duchaud E."/>
        </authorList>
    </citation>
    <scope>NUCLEOTIDE SEQUENCE [LARGE SCALE GENOMIC DNA]</scope>
    <source>
        <strain evidence="1">Ena-SAMPLE-TAB-13-05-2024-13:56:06:370-140302</strain>
    </source>
</reference>